<evidence type="ECO:0000313" key="4">
    <source>
        <dbReference type="EMBL" id="CRZ03387.1"/>
    </source>
</evidence>
<proteinExistence type="predicted"/>
<dbReference type="GO" id="GO:0005634">
    <property type="term" value="C:nucleus"/>
    <property type="evidence" value="ECO:0007669"/>
    <property type="project" value="UniProtKB-SubCell"/>
</dbReference>
<reference evidence="4" key="1">
    <citation type="submission" date="2015-04" db="EMBL/GenBank/DDBJ databases">
        <title>The genome sequence of the plant pathogenic Rhizarian Plasmodiophora brassicae reveals insights in its biotrophic life cycle and the origin of chitin synthesis.</title>
        <authorList>
            <person name="Schwelm A."/>
            <person name="Fogelqvist J."/>
            <person name="Knaust A."/>
            <person name="Julke S."/>
            <person name="Lilja T."/>
            <person name="Dhandapani V."/>
            <person name="Bonilla-Rosso G."/>
            <person name="Karlsson M."/>
            <person name="Shevchenko A."/>
            <person name="Choi S.R."/>
            <person name="Kim H.G."/>
            <person name="Park J.Y."/>
            <person name="Lim Y.P."/>
            <person name="Ludwig-Muller J."/>
            <person name="Dixelius C."/>
        </authorList>
    </citation>
    <scope>NUCLEOTIDE SEQUENCE</scope>
    <source>
        <tissue evidence="4">Potato root galls</tissue>
    </source>
</reference>
<dbReference type="GO" id="GO:0031491">
    <property type="term" value="F:nucleosome binding"/>
    <property type="evidence" value="ECO:0007669"/>
    <property type="project" value="TreeGrafter"/>
</dbReference>
<dbReference type="EMBL" id="HACM01002945">
    <property type="protein sequence ID" value="CRZ03387.1"/>
    <property type="molecule type" value="Transcribed_RNA"/>
</dbReference>
<comment type="subcellular location">
    <subcellularLocation>
        <location evidence="1">Nucleus</location>
    </subcellularLocation>
</comment>
<accession>A0A0H5QP57</accession>
<feature type="compositionally biased region" description="Polar residues" evidence="3">
    <location>
        <begin position="280"/>
        <end position="315"/>
    </location>
</feature>
<evidence type="ECO:0000256" key="1">
    <source>
        <dbReference type="ARBA" id="ARBA00004123"/>
    </source>
</evidence>
<dbReference type="Gene3D" id="1.25.40.10">
    <property type="entry name" value="Tetratricopeptide repeat domain"/>
    <property type="match status" value="1"/>
</dbReference>
<dbReference type="GO" id="GO:0006325">
    <property type="term" value="P:chromatin organization"/>
    <property type="evidence" value="ECO:0007669"/>
    <property type="project" value="InterPro"/>
</dbReference>
<evidence type="ECO:0000256" key="2">
    <source>
        <dbReference type="ARBA" id="ARBA00023242"/>
    </source>
</evidence>
<sequence>MAQIAAFGRDTSTDHGGGLEAILGELRKAYESALQSDAAGDADAAELQYQAVIDHELVNAQTSDIPKSASTFKILALKNLGALHIKKNRLISGLNCYVVAAQIGDNGWNESSLLIKIGECARRLDLLSLARQCFERCLIICPQDENAIANLLEVLSESGDNEGFARLSQYGNFCVASKWSGRAVSLEENWANHSNDFVAVKRRRYCEGPNVVQSRDLLWSSETHLCFGGLVDFLLEKFALLSAQRQPTEALTAPITIQIEARMHDDEPSLPDAGSPLAAGSSQVSVHSHLQNESSNSDSLVHLSPSKSQCSNDSEDSSQCKASLSAFLHKILPRLRVRLDSSGIVFETLTEPPQSENPSDRNDSVPSYEEDVDVLSFINLVSGQNSGLISVLSTLWVFISIHQPNSLSPDQMRSISDTLSKYSSGICSRIGMLLEAELLLDQIHSNPSSRELPQLVKMHQLMQSLSNTNITDGALNVANMSKADDRDFIIRHLWLSALWHIHFNDRINAMADLNYCLELMSEMPTSSTISRYNCRFDNSISVEIIGKKLLLLRVWELCENAIFGDTDSIPSLTEAIMKEECVLQHVPPAMQLQALRVLYDYHLSKEADSVLLLSLRCHLLLAYSPSIETPVSELSLFDRCLSEYINEARDLRIPSSLSDSLTMAVIRALANSLSYIIQIGAQEEYLSNITLALVLTICLFDPVIALSPYSQLEILNACHIFLASFKLCCSRDYLFLRNVLNVFLYNDTFAEDLSDESLRLFHIGSCYSCIYGLTDPRHECHDREGIVNLTGRQLPPDEPLRLLEYCERNRALIIDLNDLSDFDLRILPLLRQLRSLIGIPTDLMPSCDYISSFLNDESAQDGRMLPLVGHYSGDIRLYGRYYDFYAQLLTDSHSLCSFSSRVPAAAIVDLTTASDLLQIDLRLHPNRIRSWYRLAWAFIHQKIAFIAGVESTILELSPVATSDEPVSQQTRNDSTERFSQYFAPIFKARRCFLRTLFLLKNCSEDVPELNLIHRPDPCINQQKVLEDLLVIELRLLEFVFRFNTLGVSSSALLVQFNVSCELQANRVQSILDKIPSTPRMCYISALVHQYRFGIDASNEGQTSEILRLYDSASVTIPDALYCKQVILMKFLNHNQSTNGRLFIQTYLESPLEDYETPMGKCISTIVQCFLDDPEFFRPALRLAEVVLSGRHDLANQAVSQLSSFINDKSRVRRIRFRKGSLSPTATDSEFVRALIFDPKLDTAEEDCLLASLLLCRILGNWEELESIYNNVVRPRRDKRVSLIYASALVGALIDWSDTLGQDARYDMRESLFKRSFECCLDLMRGKRGTQSFVPALVVLPYRIVHIGQDNSKEISLSGSVDFEEIRQARDWCSEQQFARSMRQSLQRMNVPPRIYGLNDHVLTLNGVFNSFRFHL</sequence>
<dbReference type="SUPFAM" id="SSF48452">
    <property type="entry name" value="TPR-like"/>
    <property type="match status" value="1"/>
</dbReference>
<name>A0A0H5QP57_9EUKA</name>
<dbReference type="InterPro" id="IPR033053">
    <property type="entry name" value="Hir3/CABIN1"/>
</dbReference>
<protein>
    <submittedName>
        <fullName evidence="4">Uncharacterized protein</fullName>
    </submittedName>
</protein>
<feature type="region of interest" description="Disordered" evidence="3">
    <location>
        <begin position="348"/>
        <end position="367"/>
    </location>
</feature>
<evidence type="ECO:0000256" key="3">
    <source>
        <dbReference type="SAM" id="MobiDB-lite"/>
    </source>
</evidence>
<organism evidence="4">
    <name type="scientific">Spongospora subterranea</name>
    <dbReference type="NCBI Taxonomy" id="70186"/>
    <lineage>
        <taxon>Eukaryota</taxon>
        <taxon>Sar</taxon>
        <taxon>Rhizaria</taxon>
        <taxon>Endomyxa</taxon>
        <taxon>Phytomyxea</taxon>
        <taxon>Plasmodiophorida</taxon>
        <taxon>Plasmodiophoridae</taxon>
        <taxon>Spongospora</taxon>
    </lineage>
</organism>
<dbReference type="PANTHER" id="PTHR15502:SF7">
    <property type="entry name" value="CALCINEURIN-BINDING PROTEIN CABIN-1"/>
    <property type="match status" value="1"/>
</dbReference>
<keyword evidence="2" id="KW-0539">Nucleus</keyword>
<dbReference type="InterPro" id="IPR011990">
    <property type="entry name" value="TPR-like_helical_dom_sf"/>
</dbReference>
<feature type="region of interest" description="Disordered" evidence="3">
    <location>
        <begin position="266"/>
        <end position="315"/>
    </location>
</feature>
<dbReference type="PANTHER" id="PTHR15502">
    <property type="entry name" value="CALCINEURIN-BINDING PROTEIN CABIN 1-RELATED"/>
    <property type="match status" value="1"/>
</dbReference>